<dbReference type="RefSeq" id="WP_061605417.1">
    <property type="nucleotide sequence ID" value="NZ_JEMA01000146.1"/>
</dbReference>
<evidence type="ECO:0000259" key="2">
    <source>
        <dbReference type="PROSITE" id="PS51820"/>
    </source>
</evidence>
<feature type="compositionally biased region" description="Pro residues" evidence="1">
    <location>
        <begin position="34"/>
        <end position="43"/>
    </location>
</feature>
<dbReference type="PROSITE" id="PS51257">
    <property type="entry name" value="PROKAR_LIPOPROTEIN"/>
    <property type="match status" value="1"/>
</dbReference>
<dbReference type="InterPro" id="IPR011658">
    <property type="entry name" value="PA14_dom"/>
</dbReference>
<dbReference type="SUPFAM" id="SSF56988">
    <property type="entry name" value="Anthrax protective antigen"/>
    <property type="match status" value="1"/>
</dbReference>
<dbReference type="InterPro" id="IPR037524">
    <property type="entry name" value="PA14/GLEYA"/>
</dbReference>
<dbReference type="SMART" id="SM00758">
    <property type="entry name" value="PA14"/>
    <property type="match status" value="1"/>
</dbReference>
<proteinExistence type="predicted"/>
<feature type="region of interest" description="Disordered" evidence="1">
    <location>
        <begin position="26"/>
        <end position="82"/>
    </location>
</feature>
<organism evidence="3 4">
    <name type="scientific">Sorangium cellulosum</name>
    <name type="common">Polyangium cellulosum</name>
    <dbReference type="NCBI Taxonomy" id="56"/>
    <lineage>
        <taxon>Bacteria</taxon>
        <taxon>Pseudomonadati</taxon>
        <taxon>Myxococcota</taxon>
        <taxon>Polyangia</taxon>
        <taxon>Polyangiales</taxon>
        <taxon>Polyangiaceae</taxon>
        <taxon>Sorangium</taxon>
    </lineage>
</organism>
<dbReference type="Pfam" id="PF07691">
    <property type="entry name" value="PA14"/>
    <property type="match status" value="1"/>
</dbReference>
<reference evidence="3 4" key="1">
    <citation type="submission" date="2014-02" db="EMBL/GenBank/DDBJ databases">
        <title>The small core and large imbalanced accessory genome model reveals a collaborative survival strategy of Sorangium cellulosum strains in nature.</title>
        <authorList>
            <person name="Han K."/>
            <person name="Peng R."/>
            <person name="Blom J."/>
            <person name="Li Y.-Z."/>
        </authorList>
    </citation>
    <scope>NUCLEOTIDE SEQUENCE [LARGE SCALE GENOMIC DNA]</scope>
    <source>
        <strain evidence="3 4">So0008-312</strain>
    </source>
</reference>
<feature type="domain" description="PA14" evidence="2">
    <location>
        <begin position="89"/>
        <end position="234"/>
    </location>
</feature>
<protein>
    <recommendedName>
        <fullName evidence="2">PA14 domain-containing protein</fullName>
    </recommendedName>
</protein>
<comment type="caution">
    <text evidence="3">The sequence shown here is derived from an EMBL/GenBank/DDBJ whole genome shotgun (WGS) entry which is preliminary data.</text>
</comment>
<dbReference type="Proteomes" id="UP000075260">
    <property type="component" value="Unassembled WGS sequence"/>
</dbReference>
<dbReference type="Gene3D" id="3.90.182.10">
    <property type="entry name" value="Toxin - Anthrax Protective Antigen,domain 1"/>
    <property type="match status" value="1"/>
</dbReference>
<evidence type="ECO:0000256" key="1">
    <source>
        <dbReference type="SAM" id="MobiDB-lite"/>
    </source>
</evidence>
<dbReference type="EMBL" id="JEMA01000146">
    <property type="protein sequence ID" value="KYF74064.1"/>
    <property type="molecule type" value="Genomic_DNA"/>
</dbReference>
<accession>A0A150R1I0</accession>
<dbReference type="AlphaFoldDB" id="A0A150R1I0"/>
<dbReference type="OrthoDB" id="5513570at2"/>
<sequence length="234" mass="25486">MVRTSSRIASCVLAASLLGGCHVTIQSGESPAEASPPPPPPPAKTASKARKPAKPDPEPARRKQPKWRLPASNAPRITAPNAFGNGEGGAFRGLAYVIPENTKKVPSFDGLVPFAMLFTDKFEVKSQAFSDGFPGALVQNEWFALRFEGEFQVPKEGVYQFRLTSDDGAIFYVDDKRVVANDGIHNAKTEDGETQLTEGTHRLRLDYFQAARGNVALMLQMGQKNKFEPLVGVR</sequence>
<name>A0A150R1I0_SORCE</name>
<evidence type="ECO:0000313" key="4">
    <source>
        <dbReference type="Proteomes" id="UP000075260"/>
    </source>
</evidence>
<dbReference type="PROSITE" id="PS51820">
    <property type="entry name" value="PA14"/>
    <property type="match status" value="1"/>
</dbReference>
<evidence type="ECO:0000313" key="3">
    <source>
        <dbReference type="EMBL" id="KYF74064.1"/>
    </source>
</evidence>
<gene>
    <name evidence="3" type="ORF">BE15_13910</name>
</gene>